<dbReference type="PANTHER" id="PTHR36838">
    <property type="entry name" value="AUXIN EFFLUX CARRIER FAMILY PROTEIN"/>
    <property type="match status" value="1"/>
</dbReference>
<comment type="caution">
    <text evidence="8">The sequence shown here is derived from an EMBL/GenBank/DDBJ whole genome shotgun (WGS) entry which is preliminary data.</text>
</comment>
<reference evidence="8 9" key="1">
    <citation type="submission" date="2019-06" db="EMBL/GenBank/DDBJ databases">
        <title>Whole genome shotgun sequence of Halomonas halmophila NBRC 15537.</title>
        <authorList>
            <person name="Hosoyama A."/>
            <person name="Uohara A."/>
            <person name="Ohji S."/>
            <person name="Ichikawa N."/>
        </authorList>
    </citation>
    <scope>NUCLEOTIDE SEQUENCE [LARGE SCALE GENOMIC DNA]</scope>
    <source>
        <strain evidence="8 9">NBRC 15537</strain>
    </source>
</reference>
<evidence type="ECO:0000256" key="3">
    <source>
        <dbReference type="ARBA" id="ARBA00022475"/>
    </source>
</evidence>
<evidence type="ECO:0000256" key="5">
    <source>
        <dbReference type="ARBA" id="ARBA00022989"/>
    </source>
</evidence>
<evidence type="ECO:0000256" key="7">
    <source>
        <dbReference type="SAM" id="Phobius"/>
    </source>
</evidence>
<evidence type="ECO:0008006" key="10">
    <source>
        <dbReference type="Google" id="ProtNLM"/>
    </source>
</evidence>
<dbReference type="EMBL" id="BJOC01000008">
    <property type="protein sequence ID" value="GED21418.1"/>
    <property type="molecule type" value="Genomic_DNA"/>
</dbReference>
<accession>A0A4Y4F2P6</accession>
<evidence type="ECO:0000256" key="1">
    <source>
        <dbReference type="ARBA" id="ARBA00004141"/>
    </source>
</evidence>
<feature type="transmembrane region" description="Helical" evidence="7">
    <location>
        <begin position="65"/>
        <end position="87"/>
    </location>
</feature>
<evidence type="ECO:0000256" key="2">
    <source>
        <dbReference type="ARBA" id="ARBA00022448"/>
    </source>
</evidence>
<dbReference type="PANTHER" id="PTHR36838:SF4">
    <property type="entry name" value="AUXIN EFFLUX CARRIER FAMILY PROTEIN"/>
    <property type="match status" value="1"/>
</dbReference>
<evidence type="ECO:0000256" key="4">
    <source>
        <dbReference type="ARBA" id="ARBA00022692"/>
    </source>
</evidence>
<dbReference type="GO" id="GO:0016020">
    <property type="term" value="C:membrane"/>
    <property type="evidence" value="ECO:0007669"/>
    <property type="project" value="UniProtKB-SubCell"/>
</dbReference>
<evidence type="ECO:0000313" key="8">
    <source>
        <dbReference type="EMBL" id="GED21418.1"/>
    </source>
</evidence>
<comment type="subcellular location">
    <subcellularLocation>
        <location evidence="1">Membrane</location>
        <topology evidence="1">Multi-pass membrane protein</topology>
    </subcellularLocation>
</comment>
<sequence length="184" mass="19815">MTHLLLDTLNVSLPVFTMVFMGVLLKRLGWIDQAFINTASSLVFKVTMPALLFLSILRAEPGEDFQLGLVVYYLIISALMFVLIWAWSLYRCPRQQRGVYVQAAFRGNCGIMGLALATSMYGELGLSLGGVMAGGIIMLNLVLSAIVLAVYSPLVNSHPGAILKDVATNPLIIGISGGLLLGLI</sequence>
<keyword evidence="3" id="KW-1003">Cell membrane</keyword>
<keyword evidence="2" id="KW-0813">Transport</keyword>
<dbReference type="InterPro" id="IPR004776">
    <property type="entry name" value="Mem_transp_PIN-like"/>
</dbReference>
<feature type="transmembrane region" description="Helical" evidence="7">
    <location>
        <begin position="166"/>
        <end position="183"/>
    </location>
</feature>
<dbReference type="RefSeq" id="WP_246053779.1">
    <property type="nucleotide sequence ID" value="NZ_BJOC01000008.1"/>
</dbReference>
<dbReference type="GO" id="GO:0055085">
    <property type="term" value="P:transmembrane transport"/>
    <property type="evidence" value="ECO:0007669"/>
    <property type="project" value="InterPro"/>
</dbReference>
<organism evidence="8 9">
    <name type="scientific">Halomonas halmophila</name>
    <dbReference type="NCBI Taxonomy" id="252"/>
    <lineage>
        <taxon>Bacteria</taxon>
        <taxon>Pseudomonadati</taxon>
        <taxon>Pseudomonadota</taxon>
        <taxon>Gammaproteobacteria</taxon>
        <taxon>Oceanospirillales</taxon>
        <taxon>Halomonadaceae</taxon>
        <taxon>Halomonas</taxon>
    </lineage>
</organism>
<feature type="transmembrane region" description="Helical" evidence="7">
    <location>
        <begin position="42"/>
        <end position="59"/>
    </location>
</feature>
<name>A0A4Y4F2P6_9GAMM</name>
<keyword evidence="5 7" id="KW-1133">Transmembrane helix</keyword>
<feature type="transmembrane region" description="Helical" evidence="7">
    <location>
        <begin position="128"/>
        <end position="154"/>
    </location>
</feature>
<keyword evidence="9" id="KW-1185">Reference proteome</keyword>
<feature type="transmembrane region" description="Helical" evidence="7">
    <location>
        <begin position="12"/>
        <end position="30"/>
    </location>
</feature>
<keyword evidence="6 7" id="KW-0472">Membrane</keyword>
<evidence type="ECO:0000256" key="6">
    <source>
        <dbReference type="ARBA" id="ARBA00023136"/>
    </source>
</evidence>
<evidence type="ECO:0000313" key="9">
    <source>
        <dbReference type="Proteomes" id="UP000319812"/>
    </source>
</evidence>
<gene>
    <name evidence="8" type="ORF">HHA01_03950</name>
</gene>
<dbReference type="Proteomes" id="UP000319812">
    <property type="component" value="Unassembled WGS sequence"/>
</dbReference>
<dbReference type="AlphaFoldDB" id="A0A4Y4F2P6"/>
<protein>
    <recommendedName>
        <fullName evidence="10">AEC family transporter</fullName>
    </recommendedName>
</protein>
<keyword evidence="4 7" id="KW-0812">Transmembrane</keyword>
<proteinExistence type="predicted"/>
<dbReference type="Pfam" id="PF03547">
    <property type="entry name" value="Mem_trans"/>
    <property type="match status" value="1"/>
</dbReference>